<name>A0A453DBB4_AEGTS</name>
<protein>
    <submittedName>
        <fullName evidence="2">Uncharacterized protein</fullName>
    </submittedName>
</protein>
<feature type="compositionally biased region" description="Low complexity" evidence="1">
    <location>
        <begin position="69"/>
        <end position="82"/>
    </location>
</feature>
<dbReference type="KEGG" id="ats:109771612"/>
<feature type="compositionally biased region" description="Basic and acidic residues" evidence="1">
    <location>
        <begin position="96"/>
        <end position="108"/>
    </location>
</feature>
<organism evidence="2 3">
    <name type="scientific">Aegilops tauschii subsp. strangulata</name>
    <name type="common">Goatgrass</name>
    <dbReference type="NCBI Taxonomy" id="200361"/>
    <lineage>
        <taxon>Eukaryota</taxon>
        <taxon>Viridiplantae</taxon>
        <taxon>Streptophyta</taxon>
        <taxon>Embryophyta</taxon>
        <taxon>Tracheophyta</taxon>
        <taxon>Spermatophyta</taxon>
        <taxon>Magnoliopsida</taxon>
        <taxon>Liliopsida</taxon>
        <taxon>Poales</taxon>
        <taxon>Poaceae</taxon>
        <taxon>BOP clade</taxon>
        <taxon>Pooideae</taxon>
        <taxon>Triticodae</taxon>
        <taxon>Triticeae</taxon>
        <taxon>Triticinae</taxon>
        <taxon>Aegilops</taxon>
    </lineage>
</organism>
<dbReference type="OrthoDB" id="693942at2759"/>
<reference evidence="2" key="5">
    <citation type="journal article" date="2021" name="G3 (Bethesda)">
        <title>Aegilops tauschii genome assembly Aet v5.0 features greater sequence contiguity and improved annotation.</title>
        <authorList>
            <person name="Wang L."/>
            <person name="Zhu T."/>
            <person name="Rodriguez J.C."/>
            <person name="Deal K.R."/>
            <person name="Dubcovsky J."/>
            <person name="McGuire P.E."/>
            <person name="Lux T."/>
            <person name="Spannagl M."/>
            <person name="Mayer K.F.X."/>
            <person name="Baldrich P."/>
            <person name="Meyers B.C."/>
            <person name="Huo N."/>
            <person name="Gu Y.Q."/>
            <person name="Zhou H."/>
            <person name="Devos K.M."/>
            <person name="Bennetzen J.L."/>
            <person name="Unver T."/>
            <person name="Budak H."/>
            <person name="Gulick P.J."/>
            <person name="Galiba G."/>
            <person name="Kalapos B."/>
            <person name="Nelson D.R."/>
            <person name="Li P."/>
            <person name="You F.M."/>
            <person name="Luo M.C."/>
            <person name="Dvorak J."/>
        </authorList>
    </citation>
    <scope>NUCLEOTIDE SEQUENCE [LARGE SCALE GENOMIC DNA]</scope>
    <source>
        <strain evidence="2">cv. AL8/78</strain>
    </source>
</reference>
<dbReference type="GeneID" id="109771612"/>
<dbReference type="InterPro" id="IPR022251">
    <property type="entry name" value="DUF3774_wound-induced"/>
</dbReference>
<dbReference type="EnsemblPlants" id="AET2Gv21172800.1">
    <property type="protein sequence ID" value="AET2Gv21172800.1"/>
    <property type="gene ID" value="AET2Gv21172800"/>
</dbReference>
<feature type="region of interest" description="Disordered" evidence="1">
    <location>
        <begin position="1"/>
        <end position="35"/>
    </location>
</feature>
<evidence type="ECO:0000256" key="1">
    <source>
        <dbReference type="SAM" id="MobiDB-lite"/>
    </source>
</evidence>
<proteinExistence type="predicted"/>
<reference evidence="2" key="3">
    <citation type="journal article" date="2017" name="Nature">
        <title>Genome sequence of the progenitor of the wheat D genome Aegilops tauschii.</title>
        <authorList>
            <person name="Luo M.C."/>
            <person name="Gu Y.Q."/>
            <person name="Puiu D."/>
            <person name="Wang H."/>
            <person name="Twardziok S.O."/>
            <person name="Deal K.R."/>
            <person name="Huo N."/>
            <person name="Zhu T."/>
            <person name="Wang L."/>
            <person name="Wang Y."/>
            <person name="McGuire P.E."/>
            <person name="Liu S."/>
            <person name="Long H."/>
            <person name="Ramasamy R.K."/>
            <person name="Rodriguez J.C."/>
            <person name="Van S.L."/>
            <person name="Yuan L."/>
            <person name="Wang Z."/>
            <person name="Xia Z."/>
            <person name="Xiao L."/>
            <person name="Anderson O.D."/>
            <person name="Ouyang S."/>
            <person name="Liang Y."/>
            <person name="Zimin A.V."/>
            <person name="Pertea G."/>
            <person name="Qi P."/>
            <person name="Bennetzen J.L."/>
            <person name="Dai X."/>
            <person name="Dawson M.W."/>
            <person name="Muller H.G."/>
            <person name="Kugler K."/>
            <person name="Rivarola-Duarte L."/>
            <person name="Spannagl M."/>
            <person name="Mayer K.F.X."/>
            <person name="Lu F.H."/>
            <person name="Bevan M.W."/>
            <person name="Leroy P."/>
            <person name="Li P."/>
            <person name="You F.M."/>
            <person name="Sun Q."/>
            <person name="Liu Z."/>
            <person name="Lyons E."/>
            <person name="Wicker T."/>
            <person name="Salzberg S.L."/>
            <person name="Devos K.M."/>
            <person name="Dvorak J."/>
        </authorList>
    </citation>
    <scope>NUCLEOTIDE SEQUENCE [LARGE SCALE GENOMIC DNA]</scope>
    <source>
        <strain evidence="2">cv. AL8/78</strain>
    </source>
</reference>
<dbReference type="AlphaFoldDB" id="A0A453DBB4"/>
<dbReference type="Proteomes" id="UP000015105">
    <property type="component" value="Chromosome 2D"/>
</dbReference>
<dbReference type="Pfam" id="PF12609">
    <property type="entry name" value="DUF3774"/>
    <property type="match status" value="1"/>
</dbReference>
<evidence type="ECO:0000313" key="2">
    <source>
        <dbReference type="EnsemblPlants" id="AET2Gv21172800.1"/>
    </source>
</evidence>
<dbReference type="RefSeq" id="XP_020185898.2">
    <property type="nucleotide sequence ID" value="XM_020330309.4"/>
</dbReference>
<reference evidence="3" key="1">
    <citation type="journal article" date="2014" name="Science">
        <title>Ancient hybridizations among the ancestral genomes of bread wheat.</title>
        <authorList>
            <consortium name="International Wheat Genome Sequencing Consortium,"/>
            <person name="Marcussen T."/>
            <person name="Sandve S.R."/>
            <person name="Heier L."/>
            <person name="Spannagl M."/>
            <person name="Pfeifer M."/>
            <person name="Jakobsen K.S."/>
            <person name="Wulff B.B."/>
            <person name="Steuernagel B."/>
            <person name="Mayer K.F."/>
            <person name="Olsen O.A."/>
        </authorList>
    </citation>
    <scope>NUCLEOTIDE SEQUENCE [LARGE SCALE GENOMIC DNA]</scope>
    <source>
        <strain evidence="3">cv. AL8/78</strain>
    </source>
</reference>
<sequence>MHANTLTALYKRRRAPFPSTSKPQPNQAKARGESDRWMSVRYMMSRVGARAAQAVRDAVGRSAGKADRAQAQQQSMARAGRAPAESARAKAPLARKAAEEQRRRAAAQEESLRTVMFLSMWGPNA</sequence>
<evidence type="ECO:0000313" key="3">
    <source>
        <dbReference type="Proteomes" id="UP000015105"/>
    </source>
</evidence>
<reference evidence="3" key="2">
    <citation type="journal article" date="2017" name="Nat. Plants">
        <title>The Aegilops tauschii genome reveals multiple impacts of transposons.</title>
        <authorList>
            <person name="Zhao G."/>
            <person name="Zou C."/>
            <person name="Li K."/>
            <person name="Wang K."/>
            <person name="Li T."/>
            <person name="Gao L."/>
            <person name="Zhang X."/>
            <person name="Wang H."/>
            <person name="Yang Z."/>
            <person name="Liu X."/>
            <person name="Jiang W."/>
            <person name="Mao L."/>
            <person name="Kong X."/>
            <person name="Jiao Y."/>
            <person name="Jia J."/>
        </authorList>
    </citation>
    <scope>NUCLEOTIDE SEQUENCE [LARGE SCALE GENOMIC DNA]</scope>
    <source>
        <strain evidence="3">cv. AL8/78</strain>
    </source>
</reference>
<accession>A0A453DBB4</accession>
<dbReference type="OMA" id="GESDRWM"/>
<dbReference type="Gramene" id="AET2Gv21172800.1">
    <property type="protein sequence ID" value="AET2Gv21172800.1"/>
    <property type="gene ID" value="AET2Gv21172800"/>
</dbReference>
<feature type="region of interest" description="Disordered" evidence="1">
    <location>
        <begin position="59"/>
        <end position="108"/>
    </location>
</feature>
<keyword evidence="3" id="KW-1185">Reference proteome</keyword>
<reference evidence="2" key="4">
    <citation type="submission" date="2019-03" db="UniProtKB">
        <authorList>
            <consortium name="EnsemblPlants"/>
        </authorList>
    </citation>
    <scope>IDENTIFICATION</scope>
</reference>
<feature type="compositionally biased region" description="Polar residues" evidence="1">
    <location>
        <begin position="18"/>
        <end position="27"/>
    </location>
</feature>